<reference evidence="1 2" key="1">
    <citation type="submission" date="2023-02" db="EMBL/GenBank/DDBJ databases">
        <title>LHISI_Scaffold_Assembly.</title>
        <authorList>
            <person name="Stuart O.P."/>
            <person name="Cleave R."/>
            <person name="Magrath M.J.L."/>
            <person name="Mikheyev A.S."/>
        </authorList>
    </citation>
    <scope>NUCLEOTIDE SEQUENCE [LARGE SCALE GENOMIC DNA]</scope>
    <source>
        <strain evidence="1">Daus_M_001</strain>
        <tissue evidence="1">Leg muscle</tissue>
    </source>
</reference>
<accession>A0ABQ9GH09</accession>
<name>A0ABQ9GH09_9NEOP</name>
<comment type="caution">
    <text evidence="1">The sequence shown here is derived from an EMBL/GenBank/DDBJ whole genome shotgun (WGS) entry which is preliminary data.</text>
</comment>
<keyword evidence="2" id="KW-1185">Reference proteome</keyword>
<protein>
    <submittedName>
        <fullName evidence="1">Uncharacterized protein</fullName>
    </submittedName>
</protein>
<evidence type="ECO:0000313" key="1">
    <source>
        <dbReference type="EMBL" id="KAJ8871299.1"/>
    </source>
</evidence>
<dbReference type="EMBL" id="JARBHB010000012">
    <property type="protein sequence ID" value="KAJ8871299.1"/>
    <property type="molecule type" value="Genomic_DNA"/>
</dbReference>
<organism evidence="1 2">
    <name type="scientific">Dryococelus australis</name>
    <dbReference type="NCBI Taxonomy" id="614101"/>
    <lineage>
        <taxon>Eukaryota</taxon>
        <taxon>Metazoa</taxon>
        <taxon>Ecdysozoa</taxon>
        <taxon>Arthropoda</taxon>
        <taxon>Hexapoda</taxon>
        <taxon>Insecta</taxon>
        <taxon>Pterygota</taxon>
        <taxon>Neoptera</taxon>
        <taxon>Polyneoptera</taxon>
        <taxon>Phasmatodea</taxon>
        <taxon>Verophasmatodea</taxon>
        <taxon>Anareolatae</taxon>
        <taxon>Phasmatidae</taxon>
        <taxon>Eurycanthinae</taxon>
        <taxon>Dryococelus</taxon>
    </lineage>
</organism>
<evidence type="ECO:0000313" key="2">
    <source>
        <dbReference type="Proteomes" id="UP001159363"/>
    </source>
</evidence>
<proteinExistence type="predicted"/>
<sequence length="527" mass="59105">MRLRTTGKLKYSTGGENNAIEVLNPRDIAPTLRSVRYLAAPTDELAAHSEITRRHDGNTARTARRGDEALGVRVSIARIAPSLIDLGKGGVHPTLQINFMKFAEIENMYNSFLLLAVRNFPTARERERERDRDRDRAVDKLHSDDSYFLEQKKHHVARWVRVTIHRALAVVVEQQGERMQRRHVRQGVDAGGPTRRQGAKQRERLLARLPPLRRRDAGCLPRSSLGLPTEKRGSDKGYAGTRYKYAIAPTRRALNWRAIFSSCRVHLWDLTSYVNNQTDFQGLTRHVDHSYTLKKNVDALGGDKTCGPFCRYHLEVLAPKPSSSEETPFHCKFFTRIIEFVLGELSASTHSLGSAARRAVDTQLCGYGEARGALALAVYQEDEKRGGRGGVVLDEGLRALSRVGRSPVGQVAAFQGQPRVDTAPTWRPGSIPAPRLPPRFSTSPWCRLLERALFMAPGSRLCRTPREESDIAHVVNRWLLLLPISVHSPRTLNQATTRAADYAVVSQMLVKKIRKEQKELDNSGGGR</sequence>
<dbReference type="Proteomes" id="UP001159363">
    <property type="component" value="Chromosome 11"/>
</dbReference>
<gene>
    <name evidence="1" type="ORF">PR048_027610</name>
</gene>